<protein>
    <submittedName>
        <fullName evidence="1">Uncharacterized protein</fullName>
    </submittedName>
</protein>
<dbReference type="AlphaFoldDB" id="A0A6L2NVV7"/>
<evidence type="ECO:0000313" key="1">
    <source>
        <dbReference type="EMBL" id="GEU89489.1"/>
    </source>
</evidence>
<name>A0A6L2NVV7_TANCI</name>
<comment type="caution">
    <text evidence="1">The sequence shown here is derived from an EMBL/GenBank/DDBJ whole genome shotgun (WGS) entry which is preliminary data.</text>
</comment>
<proteinExistence type="predicted"/>
<organism evidence="1">
    <name type="scientific">Tanacetum cinerariifolium</name>
    <name type="common">Dalmatian daisy</name>
    <name type="synonym">Chrysanthemum cinerariifolium</name>
    <dbReference type="NCBI Taxonomy" id="118510"/>
    <lineage>
        <taxon>Eukaryota</taxon>
        <taxon>Viridiplantae</taxon>
        <taxon>Streptophyta</taxon>
        <taxon>Embryophyta</taxon>
        <taxon>Tracheophyta</taxon>
        <taxon>Spermatophyta</taxon>
        <taxon>Magnoliopsida</taxon>
        <taxon>eudicotyledons</taxon>
        <taxon>Gunneridae</taxon>
        <taxon>Pentapetalae</taxon>
        <taxon>asterids</taxon>
        <taxon>campanulids</taxon>
        <taxon>Asterales</taxon>
        <taxon>Asteraceae</taxon>
        <taxon>Asteroideae</taxon>
        <taxon>Anthemideae</taxon>
        <taxon>Anthemidinae</taxon>
        <taxon>Tanacetum</taxon>
    </lineage>
</organism>
<sequence length="481" mass="54726">MEHYLTHTDYALWEVIINGDSPVLEPPAVGTVVPPKTEAQKLARKNELKAKRCALLRKKFKKDLFTFGIEYGILQDSSKPSNDNPNVVNALREPFVVNQDPGKNSSQSPPQINHHCCYGYGDLFEDPKSDLFHDSPNVFDPPPQLPFYSCKFYGNDARYGHYCTPQVSFVYPKLCYNPDFTFPIDETDCDPEEEIRLIEKLLYDNSSPRPSEEFNFENSDAIIDSFSPSLILVEDSDSLMEEINLSLTLDYLMSLGIEEDDYDSERDILILEELLSNNFLSLPENESFHFNIPPSSRPLAKPPDGTKQMSESSTLLLAIPDEQLLEFHSIKDAKSLWEAIKIRSEGLDKTYNMFQKLIIQLELNAEVISQEDENMKLLRSLPPAWNNIALIMRNKPDIETLSMDDLYNNLKVYEAEIKGINETVNVAHDIPAAGSKEQPSASSYADDVMFSFFASQSNTLQLDNEDLEQINTDDLEEMDLK</sequence>
<dbReference type="EMBL" id="BKCJ010009975">
    <property type="protein sequence ID" value="GEU89489.1"/>
    <property type="molecule type" value="Genomic_DNA"/>
</dbReference>
<reference evidence="1" key="1">
    <citation type="journal article" date="2019" name="Sci. Rep.">
        <title>Draft genome of Tanacetum cinerariifolium, the natural source of mosquito coil.</title>
        <authorList>
            <person name="Yamashiro T."/>
            <person name="Shiraishi A."/>
            <person name="Satake H."/>
            <person name="Nakayama K."/>
        </authorList>
    </citation>
    <scope>NUCLEOTIDE SEQUENCE</scope>
</reference>
<gene>
    <name evidence="1" type="ORF">Tci_061467</name>
</gene>
<accession>A0A6L2NVV7</accession>